<organism evidence="4 5">
    <name type="scientific">Thiohalomonas denitrificans</name>
    <dbReference type="NCBI Taxonomy" id="415747"/>
    <lineage>
        <taxon>Bacteria</taxon>
        <taxon>Pseudomonadati</taxon>
        <taxon>Pseudomonadota</taxon>
        <taxon>Gammaproteobacteria</taxon>
        <taxon>Thiohalomonadales</taxon>
        <taxon>Thiohalomonadaceae</taxon>
        <taxon>Thiohalomonas</taxon>
    </lineage>
</organism>
<dbReference type="InterPro" id="IPR011250">
    <property type="entry name" value="OMP/PagP_B-barrel"/>
</dbReference>
<dbReference type="InterPro" id="IPR027385">
    <property type="entry name" value="Beta-barrel_OMP"/>
</dbReference>
<protein>
    <submittedName>
        <fullName evidence="4">OmpA-like transmembrane domain-containing protein</fullName>
    </submittedName>
</protein>
<evidence type="ECO:0000313" key="4">
    <source>
        <dbReference type="EMBL" id="SCZ64608.1"/>
    </source>
</evidence>
<evidence type="ECO:0000259" key="3">
    <source>
        <dbReference type="Pfam" id="PF13505"/>
    </source>
</evidence>
<feature type="signal peptide" evidence="2">
    <location>
        <begin position="1"/>
        <end position="21"/>
    </location>
</feature>
<name>A0A1G5QSR0_9GAMM</name>
<reference evidence="4 5" key="1">
    <citation type="submission" date="2016-10" db="EMBL/GenBank/DDBJ databases">
        <authorList>
            <person name="de Groot N.N."/>
        </authorList>
    </citation>
    <scope>NUCLEOTIDE SEQUENCE [LARGE SCALE GENOMIC DNA]</scope>
    <source>
        <strain evidence="4 5">HLD2</strain>
    </source>
</reference>
<evidence type="ECO:0000256" key="2">
    <source>
        <dbReference type="SAM" id="SignalP"/>
    </source>
</evidence>
<feature type="domain" description="Outer membrane protein beta-barrel" evidence="3">
    <location>
        <begin position="12"/>
        <end position="147"/>
    </location>
</feature>
<dbReference type="Gene3D" id="2.40.160.20">
    <property type="match status" value="1"/>
</dbReference>
<feature type="chain" id="PRO_5011505983" evidence="2">
    <location>
        <begin position="22"/>
        <end position="164"/>
    </location>
</feature>
<dbReference type="EMBL" id="FMWD01000008">
    <property type="protein sequence ID" value="SCZ64608.1"/>
    <property type="molecule type" value="Genomic_DNA"/>
</dbReference>
<accession>A0A1G5QSR0</accession>
<dbReference type="Pfam" id="PF13505">
    <property type="entry name" value="OMP_b-brl"/>
    <property type="match status" value="1"/>
</dbReference>
<keyword evidence="5" id="KW-1185">Reference proteome</keyword>
<keyword evidence="1 2" id="KW-0732">Signal</keyword>
<proteinExistence type="predicted"/>
<keyword evidence="4" id="KW-0472">Membrane</keyword>
<evidence type="ECO:0000313" key="5">
    <source>
        <dbReference type="Proteomes" id="UP000199648"/>
    </source>
</evidence>
<evidence type="ECO:0000256" key="1">
    <source>
        <dbReference type="ARBA" id="ARBA00022729"/>
    </source>
</evidence>
<dbReference type="SUPFAM" id="SSF56925">
    <property type="entry name" value="OMPA-like"/>
    <property type="match status" value="1"/>
</dbReference>
<gene>
    <name evidence="4" type="ORF">SAMN03097708_02669</name>
</gene>
<sequence length="164" mass="16923">MRKLLMVVGFVAATAAGGASAQGYSDGFYLGGGFGNNSLSGFDDATGFQVFAGFPLAASLGQASTAIEVGYMDSGDFDYCVPSFAGELCGSTDAAGLWATGVADYALGPQLSALGRLGLDFGDDDGLMFGVGLGYDVTTELEVRGEYVVRDNIDSLQLNFVFRP</sequence>
<dbReference type="STRING" id="415747.SAMN03097708_02669"/>
<dbReference type="AlphaFoldDB" id="A0A1G5QSR0"/>
<dbReference type="Proteomes" id="UP000199648">
    <property type="component" value="Unassembled WGS sequence"/>
</dbReference>
<keyword evidence="4" id="KW-0812">Transmembrane</keyword>